<gene>
    <name evidence="1" type="ORF">GCM10008939_32200</name>
</gene>
<dbReference type="Proteomes" id="UP000635726">
    <property type="component" value="Unassembled WGS sequence"/>
</dbReference>
<sequence length="67" mass="7382">MTSDAALDVWLARQARLYALDATTVEDADPDVLRAYCRDVLQELAARGLLPGPHEIGCHAAPRDHRN</sequence>
<dbReference type="EMBL" id="BMOE01000015">
    <property type="protein sequence ID" value="GGJ85885.1"/>
    <property type="molecule type" value="Genomic_DNA"/>
</dbReference>
<dbReference type="AlphaFoldDB" id="A0A917PNZ3"/>
<reference evidence="1" key="1">
    <citation type="journal article" date="2014" name="Int. J. Syst. Evol. Microbiol.">
        <title>Complete genome sequence of Corynebacterium casei LMG S-19264T (=DSM 44701T), isolated from a smear-ripened cheese.</title>
        <authorList>
            <consortium name="US DOE Joint Genome Institute (JGI-PGF)"/>
            <person name="Walter F."/>
            <person name="Albersmeier A."/>
            <person name="Kalinowski J."/>
            <person name="Ruckert C."/>
        </authorList>
    </citation>
    <scope>NUCLEOTIDE SEQUENCE</scope>
    <source>
        <strain evidence="1">JCM 14371</strain>
    </source>
</reference>
<proteinExistence type="predicted"/>
<name>A0A917PNZ3_9DEIO</name>
<protein>
    <submittedName>
        <fullName evidence="1">Uncharacterized protein</fullName>
    </submittedName>
</protein>
<accession>A0A917PNZ3</accession>
<organism evidence="1 2">
    <name type="scientific">Deinococcus aquiradiocola</name>
    <dbReference type="NCBI Taxonomy" id="393059"/>
    <lineage>
        <taxon>Bacteria</taxon>
        <taxon>Thermotogati</taxon>
        <taxon>Deinococcota</taxon>
        <taxon>Deinococci</taxon>
        <taxon>Deinococcales</taxon>
        <taxon>Deinococcaceae</taxon>
        <taxon>Deinococcus</taxon>
    </lineage>
</organism>
<dbReference type="RefSeq" id="WP_188964335.1">
    <property type="nucleotide sequence ID" value="NZ_BMOE01000015.1"/>
</dbReference>
<evidence type="ECO:0000313" key="1">
    <source>
        <dbReference type="EMBL" id="GGJ85885.1"/>
    </source>
</evidence>
<comment type="caution">
    <text evidence="1">The sequence shown here is derived from an EMBL/GenBank/DDBJ whole genome shotgun (WGS) entry which is preliminary data.</text>
</comment>
<reference evidence="1" key="2">
    <citation type="submission" date="2020-09" db="EMBL/GenBank/DDBJ databases">
        <authorList>
            <person name="Sun Q."/>
            <person name="Ohkuma M."/>
        </authorList>
    </citation>
    <scope>NUCLEOTIDE SEQUENCE</scope>
    <source>
        <strain evidence="1">JCM 14371</strain>
    </source>
</reference>
<keyword evidence="2" id="KW-1185">Reference proteome</keyword>
<evidence type="ECO:0000313" key="2">
    <source>
        <dbReference type="Proteomes" id="UP000635726"/>
    </source>
</evidence>